<geneLocation type="plasmid" evidence="1">
    <name>pRGRH0425</name>
</geneLocation>
<dbReference type="AlphaFoldDB" id="A0A0H5PZ18"/>
<sequence length="95" mass="10628">MLDAVSNAQGAISPFILEDVYDAFWVLYGGGVGNARRGAFESIFGVTHGGEDIEGEVIPVVFLDLTFWTPFWLWRFENPSPCPSPCYLTEWLNSH</sequence>
<protein>
    <submittedName>
        <fullName evidence="1">Uncharacterized protein</fullName>
    </submittedName>
</protein>
<dbReference type="EMBL" id="LN853071">
    <property type="protein sequence ID" value="CRY94986.1"/>
    <property type="molecule type" value="Genomic_DNA"/>
</dbReference>
<reference evidence="1" key="1">
    <citation type="submission" date="2015-06" db="EMBL/GenBank/DDBJ databases">
        <authorList>
            <person name="Joergensen T."/>
        </authorList>
    </citation>
    <scope>NUCLEOTIDE SEQUENCE</scope>
    <source>
        <plasmid evidence="1">pRGRH0425</plasmid>
    </source>
</reference>
<proteinExistence type="predicted"/>
<keyword evidence="1" id="KW-0614">Plasmid</keyword>
<organism evidence="1">
    <name type="scientific">uncultured prokaryote</name>
    <dbReference type="NCBI Taxonomy" id="198431"/>
    <lineage>
        <taxon>unclassified sequences</taxon>
        <taxon>environmental samples</taxon>
    </lineage>
</organism>
<name>A0A0H5PZ18_9ZZZZ</name>
<reference evidence="1" key="2">
    <citation type="submission" date="2015-07" db="EMBL/GenBank/DDBJ databases">
        <title>Plasmids, circular viruses and viroids from rat gut.</title>
        <authorList>
            <person name="Jorgensen T.J."/>
            <person name="Hansen M.A."/>
            <person name="Xu Z."/>
            <person name="Tabak M.A."/>
            <person name="Sorensen S.J."/>
            <person name="Hansen L.H."/>
        </authorList>
    </citation>
    <scope>NUCLEOTIDE SEQUENCE</scope>
    <source>
        <plasmid evidence="1">pRGRH0425</plasmid>
    </source>
</reference>
<accession>A0A0H5PZ18</accession>
<evidence type="ECO:0000313" key="1">
    <source>
        <dbReference type="EMBL" id="CRY94986.1"/>
    </source>
</evidence>